<name>A0A2N7PMG9_9BACT</name>
<feature type="transmembrane region" description="Helical" evidence="1">
    <location>
        <begin position="44"/>
        <end position="71"/>
    </location>
</feature>
<comment type="caution">
    <text evidence="2">The sequence shown here is derived from an EMBL/GenBank/DDBJ whole genome shotgun (WGS) entry which is preliminary data.</text>
</comment>
<keyword evidence="1" id="KW-0812">Transmembrane</keyword>
<evidence type="ECO:0000313" key="3">
    <source>
        <dbReference type="Proteomes" id="UP000235460"/>
    </source>
</evidence>
<proteinExistence type="predicted"/>
<dbReference type="Proteomes" id="UP000235460">
    <property type="component" value="Unassembled WGS sequence"/>
</dbReference>
<reference evidence="2 3" key="1">
    <citation type="submission" date="2018-01" db="EMBL/GenBank/DDBJ databases">
        <title>Metagenomic assembled genomes from two thermal pools in the Uzon Caldera, Kamchatka, Russia.</title>
        <authorList>
            <person name="Wilkins L."/>
            <person name="Ettinger C."/>
        </authorList>
    </citation>
    <scope>NUCLEOTIDE SEQUENCE [LARGE SCALE GENOMIC DNA]</scope>
    <source>
        <strain evidence="2">ZAV-08</strain>
    </source>
</reference>
<sequence length="83" mass="9866">MERVLVKKRPYKKFFVFGILSTTLYYLLITHQELVKELCSKGKWYALFPIITAFVFSYVHGNFTDAFWSVLGIEPKKKRKEVK</sequence>
<dbReference type="EMBL" id="PNIK01000084">
    <property type="protein sequence ID" value="PMP66141.1"/>
    <property type="molecule type" value="Genomic_DNA"/>
</dbReference>
<accession>A0A2N7PMG9</accession>
<feature type="transmembrane region" description="Helical" evidence="1">
    <location>
        <begin position="12"/>
        <end position="29"/>
    </location>
</feature>
<keyword evidence="1" id="KW-0472">Membrane</keyword>
<protein>
    <submittedName>
        <fullName evidence="2">Uncharacterized protein</fullName>
    </submittedName>
</protein>
<evidence type="ECO:0000256" key="1">
    <source>
        <dbReference type="SAM" id="Phobius"/>
    </source>
</evidence>
<keyword evidence="1" id="KW-1133">Transmembrane helix</keyword>
<gene>
    <name evidence="2" type="ORF">C0190_05960</name>
</gene>
<organism evidence="2 3">
    <name type="scientific">Thermodesulfobacterium geofontis</name>
    <dbReference type="NCBI Taxonomy" id="1295609"/>
    <lineage>
        <taxon>Bacteria</taxon>
        <taxon>Pseudomonadati</taxon>
        <taxon>Thermodesulfobacteriota</taxon>
        <taxon>Thermodesulfobacteria</taxon>
        <taxon>Thermodesulfobacteriales</taxon>
        <taxon>Thermodesulfobacteriaceae</taxon>
        <taxon>Thermodesulfobacterium</taxon>
    </lineage>
</organism>
<evidence type="ECO:0000313" key="2">
    <source>
        <dbReference type="EMBL" id="PMP66141.1"/>
    </source>
</evidence>
<dbReference type="AlphaFoldDB" id="A0A2N7PMG9"/>